<keyword evidence="3" id="KW-1185">Reference proteome</keyword>
<dbReference type="RefSeq" id="WP_310471142.1">
    <property type="nucleotide sequence ID" value="NZ_CP136522.1"/>
</dbReference>
<feature type="transmembrane region" description="Helical" evidence="1">
    <location>
        <begin position="28"/>
        <end position="46"/>
    </location>
</feature>
<organism evidence="2 3">
    <name type="scientific">Shewanella youngdeokensis</name>
    <dbReference type="NCBI Taxonomy" id="2999068"/>
    <lineage>
        <taxon>Bacteria</taxon>
        <taxon>Pseudomonadati</taxon>
        <taxon>Pseudomonadota</taxon>
        <taxon>Gammaproteobacteria</taxon>
        <taxon>Alteromonadales</taxon>
        <taxon>Shewanellaceae</taxon>
        <taxon>Shewanella</taxon>
    </lineage>
</organism>
<evidence type="ECO:0000313" key="2">
    <source>
        <dbReference type="EMBL" id="WOT06870.1"/>
    </source>
</evidence>
<keyword evidence="1" id="KW-0472">Membrane</keyword>
<protein>
    <submittedName>
        <fullName evidence="2">Uncharacterized protein</fullName>
    </submittedName>
</protein>
<keyword evidence="1" id="KW-0812">Transmembrane</keyword>
<evidence type="ECO:0000313" key="3">
    <source>
        <dbReference type="Proteomes" id="UP001529491"/>
    </source>
</evidence>
<name>A0ABZ0K2V1_9GAMM</name>
<dbReference type="Proteomes" id="UP001529491">
    <property type="component" value="Chromosome"/>
</dbReference>
<gene>
    <name evidence="2" type="ORF">RGE70_09075</name>
</gene>
<keyword evidence="1" id="KW-1133">Transmembrane helix</keyword>
<proteinExistence type="predicted"/>
<reference evidence="2 3" key="1">
    <citation type="submission" date="2023-10" db="EMBL/GenBank/DDBJ databases">
        <title>Complete genome sequence of Shewanella sp. DAU334.</title>
        <authorList>
            <person name="Lee Y.-S."/>
            <person name="Jeong H.-R."/>
            <person name="Hwang E.-J."/>
            <person name="Choi Y.-L."/>
            <person name="Kim G.-D."/>
        </authorList>
    </citation>
    <scope>NUCLEOTIDE SEQUENCE [LARGE SCALE GENOMIC DNA]</scope>
    <source>
        <strain evidence="2 3">DAU334</strain>
    </source>
</reference>
<evidence type="ECO:0000256" key="1">
    <source>
        <dbReference type="SAM" id="Phobius"/>
    </source>
</evidence>
<sequence length="58" mass="6757">MNFKSLLILIVVLLAAWAIFNFKVQLGILVLPLFFGLVLFITFKLYRLMEKDDSDSYD</sequence>
<accession>A0ABZ0K2V1</accession>
<dbReference type="EMBL" id="CP136522">
    <property type="protein sequence ID" value="WOT06870.1"/>
    <property type="molecule type" value="Genomic_DNA"/>
</dbReference>